<evidence type="ECO:0000313" key="11">
    <source>
        <dbReference type="Proteomes" id="UP000029224"/>
    </source>
</evidence>
<comment type="caution">
    <text evidence="10">The sequence shown here is derived from an EMBL/GenBank/DDBJ whole genome shotgun (WGS) entry which is preliminary data.</text>
</comment>
<sequence length="59" mass="6542">MTEDNLNEWAVRKDGGQFDSFTGATITPRAVVKAVKNTVEYVNNNRDSILNQPRNCGGE</sequence>
<dbReference type="Pfam" id="PF04205">
    <property type="entry name" value="FMN_bind"/>
    <property type="match status" value="1"/>
</dbReference>
<keyword evidence="3" id="KW-0285">Flavoprotein</keyword>
<keyword evidence="1" id="KW-0813">Transport</keyword>
<evidence type="ECO:0000256" key="3">
    <source>
        <dbReference type="ARBA" id="ARBA00022630"/>
    </source>
</evidence>
<evidence type="ECO:0000256" key="2">
    <source>
        <dbReference type="ARBA" id="ARBA00022553"/>
    </source>
</evidence>
<dbReference type="InterPro" id="IPR007329">
    <property type="entry name" value="FMN-bd"/>
</dbReference>
<dbReference type="Proteomes" id="UP000029224">
    <property type="component" value="Unassembled WGS sequence"/>
</dbReference>
<keyword evidence="5" id="KW-0812">Transmembrane</keyword>
<evidence type="ECO:0000259" key="9">
    <source>
        <dbReference type="Pfam" id="PF04205"/>
    </source>
</evidence>
<organism evidence="10 11">
    <name type="scientific">Vibrio maritimus</name>
    <dbReference type="NCBI Taxonomy" id="990268"/>
    <lineage>
        <taxon>Bacteria</taxon>
        <taxon>Pseudomonadati</taxon>
        <taxon>Pseudomonadota</taxon>
        <taxon>Gammaproteobacteria</taxon>
        <taxon>Vibrionales</taxon>
        <taxon>Vibrionaceae</taxon>
        <taxon>Vibrio</taxon>
    </lineage>
</organism>
<keyword evidence="7" id="KW-0249">Electron transport</keyword>
<dbReference type="PANTHER" id="PTHR36118:SF1">
    <property type="entry name" value="ION-TRANSLOCATING OXIDOREDUCTASE COMPLEX SUBUNIT G"/>
    <property type="match status" value="1"/>
</dbReference>
<dbReference type="PANTHER" id="PTHR36118">
    <property type="entry name" value="ION-TRANSLOCATING OXIDOREDUCTASE COMPLEX SUBUNIT G"/>
    <property type="match status" value="1"/>
</dbReference>
<keyword evidence="8" id="KW-0472">Membrane</keyword>
<dbReference type="EMBL" id="BBMT01000016">
    <property type="protein sequence ID" value="GAL37347.1"/>
    <property type="molecule type" value="Genomic_DNA"/>
</dbReference>
<keyword evidence="2" id="KW-0597">Phosphoprotein</keyword>
<evidence type="ECO:0000256" key="6">
    <source>
        <dbReference type="ARBA" id="ARBA00022967"/>
    </source>
</evidence>
<name>A0A090U314_9VIBR</name>
<dbReference type="GO" id="GO:0022900">
    <property type="term" value="P:electron transport chain"/>
    <property type="evidence" value="ECO:0007669"/>
    <property type="project" value="InterPro"/>
</dbReference>
<keyword evidence="11" id="KW-1185">Reference proteome</keyword>
<accession>A0A090U314</accession>
<feature type="domain" description="FMN-binding" evidence="9">
    <location>
        <begin position="13"/>
        <end position="39"/>
    </location>
</feature>
<dbReference type="GO" id="GO:0005886">
    <property type="term" value="C:plasma membrane"/>
    <property type="evidence" value="ECO:0007669"/>
    <property type="project" value="InterPro"/>
</dbReference>
<keyword evidence="4" id="KW-0288">FMN</keyword>
<dbReference type="AlphaFoldDB" id="A0A090U314"/>
<gene>
    <name evidence="10" type="ORF">JCM19240_3209</name>
</gene>
<protein>
    <submittedName>
        <fullName evidence="10">Electron transport complex protein RnfG</fullName>
    </submittedName>
</protein>
<reference evidence="10 11" key="1">
    <citation type="submission" date="2014-09" db="EMBL/GenBank/DDBJ databases">
        <title>Vibrio maritimus JCM 19240. (C210) whole genome shotgun sequence.</title>
        <authorList>
            <person name="Sawabe T."/>
            <person name="Meirelles P."/>
            <person name="Nakanishi M."/>
            <person name="Sayaka M."/>
            <person name="Hattori M."/>
            <person name="Ohkuma M."/>
        </authorList>
    </citation>
    <scope>NUCLEOTIDE SEQUENCE [LARGE SCALE GENOMIC DNA]</scope>
    <source>
        <strain evidence="10 11">JCM 19240</strain>
    </source>
</reference>
<dbReference type="InterPro" id="IPR010209">
    <property type="entry name" value="Ion_transpt_RnfG/RsxG"/>
</dbReference>
<keyword evidence="8" id="KW-1133">Transmembrane helix</keyword>
<evidence type="ECO:0000256" key="7">
    <source>
        <dbReference type="ARBA" id="ARBA00022982"/>
    </source>
</evidence>
<evidence type="ECO:0000256" key="4">
    <source>
        <dbReference type="ARBA" id="ARBA00022643"/>
    </source>
</evidence>
<keyword evidence="6" id="KW-1278">Translocase</keyword>
<evidence type="ECO:0000256" key="8">
    <source>
        <dbReference type="ARBA" id="ARBA00022989"/>
    </source>
</evidence>
<evidence type="ECO:0000256" key="1">
    <source>
        <dbReference type="ARBA" id="ARBA00022448"/>
    </source>
</evidence>
<reference evidence="10 11" key="2">
    <citation type="submission" date="2014-09" db="EMBL/GenBank/DDBJ databases">
        <authorList>
            <consortium name="NBRP consortium"/>
            <person name="Sawabe T."/>
            <person name="Meirelles P."/>
            <person name="Nakanishi M."/>
            <person name="Sayaka M."/>
            <person name="Hattori M."/>
            <person name="Ohkuma M."/>
        </authorList>
    </citation>
    <scope>NUCLEOTIDE SEQUENCE [LARGE SCALE GENOMIC DNA]</scope>
    <source>
        <strain evidence="10 11">JCM 19240</strain>
    </source>
</reference>
<proteinExistence type="predicted"/>
<dbReference type="GO" id="GO:0009055">
    <property type="term" value="F:electron transfer activity"/>
    <property type="evidence" value="ECO:0007669"/>
    <property type="project" value="InterPro"/>
</dbReference>
<evidence type="ECO:0000256" key="5">
    <source>
        <dbReference type="ARBA" id="ARBA00022692"/>
    </source>
</evidence>
<dbReference type="GO" id="GO:0010181">
    <property type="term" value="F:FMN binding"/>
    <property type="evidence" value="ECO:0007669"/>
    <property type="project" value="InterPro"/>
</dbReference>
<evidence type="ECO:0000313" key="10">
    <source>
        <dbReference type="EMBL" id="GAL37347.1"/>
    </source>
</evidence>